<evidence type="ECO:0000313" key="3">
    <source>
        <dbReference type="Proteomes" id="UP001195483"/>
    </source>
</evidence>
<dbReference type="AlphaFoldDB" id="A0AAE0TAZ8"/>
<feature type="compositionally biased region" description="Polar residues" evidence="1">
    <location>
        <begin position="108"/>
        <end position="129"/>
    </location>
</feature>
<comment type="caution">
    <text evidence="2">The sequence shown here is derived from an EMBL/GenBank/DDBJ whole genome shotgun (WGS) entry which is preliminary data.</text>
</comment>
<feature type="region of interest" description="Disordered" evidence="1">
    <location>
        <begin position="91"/>
        <end position="157"/>
    </location>
</feature>
<evidence type="ECO:0000313" key="2">
    <source>
        <dbReference type="EMBL" id="KAK3607026.1"/>
    </source>
</evidence>
<reference evidence="2" key="2">
    <citation type="journal article" date="2021" name="Genome Biol. Evol.">
        <title>Developing a high-quality reference genome for a parasitic bivalve with doubly uniparental inheritance (Bivalvia: Unionida).</title>
        <authorList>
            <person name="Smith C.H."/>
        </authorList>
    </citation>
    <scope>NUCLEOTIDE SEQUENCE</scope>
    <source>
        <strain evidence="2">CHS0354</strain>
        <tissue evidence="2">Mantle</tissue>
    </source>
</reference>
<reference evidence="2" key="1">
    <citation type="journal article" date="2021" name="Genome Biol. Evol.">
        <title>A High-Quality Reference Genome for a Parasitic Bivalve with Doubly Uniparental Inheritance (Bivalvia: Unionida).</title>
        <authorList>
            <person name="Smith C.H."/>
        </authorList>
    </citation>
    <scope>NUCLEOTIDE SEQUENCE</scope>
    <source>
        <strain evidence="2">CHS0354</strain>
    </source>
</reference>
<name>A0AAE0TAZ8_9BIVA</name>
<reference evidence="2" key="3">
    <citation type="submission" date="2023-05" db="EMBL/GenBank/DDBJ databases">
        <authorList>
            <person name="Smith C.H."/>
        </authorList>
    </citation>
    <scope>NUCLEOTIDE SEQUENCE</scope>
    <source>
        <strain evidence="2">CHS0354</strain>
        <tissue evidence="2">Mantle</tissue>
    </source>
</reference>
<sequence length="376" mass="44471">MARKLTPEDFIQRCRTNKFHEFTRQDINEMCEHFNQIYQLSQVSKHGKYEVYEFPLFIQHLGDQNFMAAGEVLKGALREYELVLKMSRNETRNTEELQKTNTRKPEQTRGTASSSEHNNTTGSTVNSKPTFPRTAEKQQSPSDQYQTSQHRHDTDLSTLRVTTKILNHEKPTPVLPRDNDNSQQYAESSLYHYEKFRDTNQHTGKNEFTEKTKQGARKGYAVGEEVQIPVDIYRRSLRASIMLHDNNPNISDLSDPNRPTKLTERFSELYSNEYTDLYEELEKDRYSERDIVYQLLRVVRRVYNHCQKWNLEIEKQVRKEKEKKNDTDSENDKILDRGKQQEEKKLLVKLKKDIVVQVEDTLTRHMVLAWHDLPLL</sequence>
<protein>
    <submittedName>
        <fullName evidence="2">Uncharacterized protein</fullName>
    </submittedName>
</protein>
<accession>A0AAE0TAZ8</accession>
<organism evidence="2 3">
    <name type="scientific">Potamilus streckersoni</name>
    <dbReference type="NCBI Taxonomy" id="2493646"/>
    <lineage>
        <taxon>Eukaryota</taxon>
        <taxon>Metazoa</taxon>
        <taxon>Spiralia</taxon>
        <taxon>Lophotrochozoa</taxon>
        <taxon>Mollusca</taxon>
        <taxon>Bivalvia</taxon>
        <taxon>Autobranchia</taxon>
        <taxon>Heteroconchia</taxon>
        <taxon>Palaeoheterodonta</taxon>
        <taxon>Unionida</taxon>
        <taxon>Unionoidea</taxon>
        <taxon>Unionidae</taxon>
        <taxon>Ambleminae</taxon>
        <taxon>Lampsilini</taxon>
        <taxon>Potamilus</taxon>
    </lineage>
</organism>
<gene>
    <name evidence="2" type="ORF">CHS0354_020456</name>
</gene>
<proteinExistence type="predicted"/>
<keyword evidence="3" id="KW-1185">Reference proteome</keyword>
<feature type="compositionally biased region" description="Basic and acidic residues" evidence="1">
    <location>
        <begin position="91"/>
        <end position="107"/>
    </location>
</feature>
<evidence type="ECO:0000256" key="1">
    <source>
        <dbReference type="SAM" id="MobiDB-lite"/>
    </source>
</evidence>
<dbReference type="EMBL" id="JAEAOA010001244">
    <property type="protein sequence ID" value="KAK3607026.1"/>
    <property type="molecule type" value="Genomic_DNA"/>
</dbReference>
<feature type="compositionally biased region" description="Polar residues" evidence="1">
    <location>
        <begin position="137"/>
        <end position="148"/>
    </location>
</feature>
<dbReference type="Proteomes" id="UP001195483">
    <property type="component" value="Unassembled WGS sequence"/>
</dbReference>